<evidence type="ECO:0000256" key="12">
    <source>
        <dbReference type="ARBA" id="ARBA00073968"/>
    </source>
</evidence>
<evidence type="ECO:0000256" key="5">
    <source>
        <dbReference type="ARBA" id="ARBA00009375"/>
    </source>
</evidence>
<evidence type="ECO:0000256" key="3">
    <source>
        <dbReference type="ARBA" id="ARBA00001947"/>
    </source>
</evidence>
<comment type="catalytic activity">
    <reaction evidence="10">
        <text>a uridine in tRNA = a pseudouridine in tRNA</text>
        <dbReference type="Rhea" id="RHEA:54572"/>
        <dbReference type="Rhea" id="RHEA-COMP:13339"/>
        <dbReference type="Rhea" id="RHEA-COMP:13934"/>
        <dbReference type="ChEBI" id="CHEBI:65314"/>
        <dbReference type="ChEBI" id="CHEBI:65315"/>
    </reaction>
</comment>
<comment type="subcellular location">
    <subcellularLocation>
        <location evidence="4">Nucleus</location>
    </subcellularLocation>
</comment>
<feature type="compositionally biased region" description="Polar residues" evidence="17">
    <location>
        <begin position="30"/>
        <end position="41"/>
    </location>
</feature>
<dbReference type="Pfam" id="PF01416">
    <property type="entry name" value="PseudoU_synth_1"/>
    <property type="match status" value="1"/>
</dbReference>
<dbReference type="eggNOG" id="KOG2553">
    <property type="taxonomic scope" value="Eukaryota"/>
</dbReference>
<organism evidence="19 20">
    <name type="scientific">Yarrowia lipolytica</name>
    <name type="common">Candida lipolytica</name>
    <dbReference type="NCBI Taxonomy" id="4952"/>
    <lineage>
        <taxon>Eukaryota</taxon>
        <taxon>Fungi</taxon>
        <taxon>Dikarya</taxon>
        <taxon>Ascomycota</taxon>
        <taxon>Saccharomycotina</taxon>
        <taxon>Dipodascomycetes</taxon>
        <taxon>Dipodascales</taxon>
        <taxon>Dipodascales incertae sedis</taxon>
        <taxon>Yarrowia</taxon>
    </lineage>
</organism>
<evidence type="ECO:0000256" key="8">
    <source>
        <dbReference type="ARBA" id="ARBA00023235"/>
    </source>
</evidence>
<comment type="function">
    <text evidence="11">Formation of pseudouridine at positions 27 and 28 in the anticodon stem and loop of transfer RNAs; at positions 34 and 36 of intron-containing precursor tRNA(Ile) and at position 35 in the intron-containing tRNA(Tyr). Catalyzes pseudouridylation at position 44 in U2 snRNA. Also catalyzes pseudouridylation of mRNAs.</text>
</comment>
<comment type="catalytic activity">
    <reaction evidence="1">
        <text>a uridine in mRNA = a pseudouridine in mRNA</text>
        <dbReference type="Rhea" id="RHEA:56644"/>
        <dbReference type="Rhea" id="RHEA-COMP:14658"/>
        <dbReference type="Rhea" id="RHEA-COMP:14659"/>
        <dbReference type="ChEBI" id="CHEBI:65314"/>
        <dbReference type="ChEBI" id="CHEBI:65315"/>
    </reaction>
</comment>
<dbReference type="GO" id="GO:0006397">
    <property type="term" value="P:mRNA processing"/>
    <property type="evidence" value="ECO:0007669"/>
    <property type="project" value="UniProtKB-KW"/>
</dbReference>
<evidence type="ECO:0000256" key="7">
    <source>
        <dbReference type="ARBA" id="ARBA00022694"/>
    </source>
</evidence>
<evidence type="ECO:0000256" key="14">
    <source>
        <dbReference type="ARBA" id="ARBA00080858"/>
    </source>
</evidence>
<evidence type="ECO:0000256" key="2">
    <source>
        <dbReference type="ARBA" id="ARBA00001832"/>
    </source>
</evidence>
<comment type="similarity">
    <text evidence="5">Belongs to the tRNA pseudouridine synthase TruA family.</text>
</comment>
<dbReference type="PANTHER" id="PTHR11142">
    <property type="entry name" value="PSEUDOURIDYLATE SYNTHASE"/>
    <property type="match status" value="1"/>
</dbReference>
<dbReference type="InterPro" id="IPR041708">
    <property type="entry name" value="PUS1/PUS2-like"/>
</dbReference>
<dbReference type="InterPro" id="IPR001406">
    <property type="entry name" value="PsdUridine_synth_TruA"/>
</dbReference>
<evidence type="ECO:0000256" key="13">
    <source>
        <dbReference type="ARBA" id="ARBA00079072"/>
    </source>
</evidence>
<dbReference type="GO" id="GO:0005634">
    <property type="term" value="C:nucleus"/>
    <property type="evidence" value="ECO:0007669"/>
    <property type="project" value="UniProtKB-SubCell"/>
</dbReference>
<dbReference type="InterPro" id="IPR020095">
    <property type="entry name" value="PsdUridine_synth_TruA_C"/>
</dbReference>
<name>A0A1D8NAX4_YARLL</name>
<dbReference type="InterPro" id="IPR020097">
    <property type="entry name" value="PsdUridine_synth_TruA_a/b_dom"/>
</dbReference>
<sequence>MKGNFLQVIKRLIPLKGRFFPVTMSEPTTTPVVGNSASGDSAEQHDLGQKRGKGGNWNRPRGDHQAKKQKMDRRGDRQREQEKQGEGRDTRRKTDGPLVADEVRQPKRKVACMIGYCGTGYHGMQLNPPQKTIEGDIFQAFVKAGAISQNNADDPKKSAFMRAARTDKGVHAAGNVISLKMIIEDENIVEKINSHLPEQLRVWGVSRTNKAFECRKLCSSRVYEYLMPTYSFLNPRPGTVMSEKLLKDGTSPDEEGKKYWESVAADLESQGVSYDEWMKRACIDEIKGEETKEGEAKEVAESEVKTDSKTDAATLEKIKAVERRHREEFRISGERLAKIREILKIYEGTHNFHNFTLGKAFKDPSAMRTMKSLTCSDPFLIDGTEWVSIKIHGQSFMLHQIRKMISMVALSVRCNADPQKLIPQTFEKARINIPKAPALGLLLERPVYDSYNKKLQGEFGREGVLFDNWNDQIEAFKHKFIYDKIYAEEKGQHVFHAFFSFVDVFTGDASFDFLLKQGITKECTTDYMNKKAKEEGKEIKKLEEDDDEVANEQNEG</sequence>
<feature type="domain" description="Pseudouridine synthase I TruA alpha/beta" evidence="18">
    <location>
        <begin position="344"/>
        <end position="449"/>
    </location>
</feature>
<evidence type="ECO:0000256" key="10">
    <source>
        <dbReference type="ARBA" id="ARBA00036943"/>
    </source>
</evidence>
<accession>A0A1D8NAX4</accession>
<evidence type="ECO:0000256" key="9">
    <source>
        <dbReference type="ARBA" id="ARBA00023242"/>
    </source>
</evidence>
<evidence type="ECO:0000313" key="19">
    <source>
        <dbReference type="EMBL" id="AOW02774.1"/>
    </source>
</evidence>
<evidence type="ECO:0000256" key="1">
    <source>
        <dbReference type="ARBA" id="ARBA00001166"/>
    </source>
</evidence>
<dbReference type="InterPro" id="IPR020094">
    <property type="entry name" value="TruA/RsuA/RluB/E/F_N"/>
</dbReference>
<keyword evidence="9" id="KW-0539">Nucleus</keyword>
<dbReference type="VEuPathDB" id="FungiDB:YALI0_C12749g"/>
<dbReference type="RefSeq" id="XP_501773.3">
    <property type="nucleotide sequence ID" value="XM_501773.3"/>
</dbReference>
<keyword evidence="6" id="KW-0507">mRNA processing</keyword>
<dbReference type="VEuPathDB" id="FungiDB:YALI1_C17932g"/>
<dbReference type="KEGG" id="yli:2909512"/>
<dbReference type="GO" id="GO:0031119">
    <property type="term" value="P:tRNA pseudouridine synthesis"/>
    <property type="evidence" value="ECO:0007669"/>
    <property type="project" value="InterPro"/>
</dbReference>
<dbReference type="GO" id="GO:1990481">
    <property type="term" value="P:mRNA pseudouridine synthesis"/>
    <property type="evidence" value="ECO:0007669"/>
    <property type="project" value="TreeGrafter"/>
</dbReference>
<proteinExistence type="inferred from homology"/>
<evidence type="ECO:0000313" key="20">
    <source>
        <dbReference type="Proteomes" id="UP000182444"/>
    </source>
</evidence>
<feature type="region of interest" description="Disordered" evidence="17">
    <location>
        <begin position="533"/>
        <end position="556"/>
    </location>
</feature>
<evidence type="ECO:0000256" key="4">
    <source>
        <dbReference type="ARBA" id="ARBA00004123"/>
    </source>
</evidence>
<dbReference type="CDD" id="cd02568">
    <property type="entry name" value="PseudoU_synth_PUS1_PUS2"/>
    <property type="match status" value="1"/>
</dbReference>
<feature type="binding site" evidence="16">
    <location>
        <position position="223"/>
    </location>
    <ligand>
        <name>substrate</name>
    </ligand>
</feature>
<reference evidence="19 20" key="1">
    <citation type="journal article" date="2016" name="PLoS ONE">
        <title>Sequence Assembly of Yarrowia lipolytica Strain W29/CLIB89 Shows Transposable Element Diversity.</title>
        <authorList>
            <person name="Magnan C."/>
            <person name="Yu J."/>
            <person name="Chang I."/>
            <person name="Jahn E."/>
            <person name="Kanomata Y."/>
            <person name="Wu J."/>
            <person name="Zeller M."/>
            <person name="Oakes M."/>
            <person name="Baldi P."/>
            <person name="Sandmeyer S."/>
        </authorList>
    </citation>
    <scope>NUCLEOTIDE SEQUENCE [LARGE SCALE GENOMIC DNA]</scope>
    <source>
        <strain evidence="20">CLIB89(W29)</strain>
    </source>
</reference>
<dbReference type="InterPro" id="IPR020103">
    <property type="entry name" value="PsdUridine_synth_cat_dom_sf"/>
</dbReference>
<evidence type="ECO:0000256" key="6">
    <source>
        <dbReference type="ARBA" id="ARBA00022664"/>
    </source>
</evidence>
<dbReference type="GO" id="GO:0009982">
    <property type="term" value="F:pseudouridine synthase activity"/>
    <property type="evidence" value="ECO:0007669"/>
    <property type="project" value="InterPro"/>
</dbReference>
<dbReference type="SUPFAM" id="SSF55120">
    <property type="entry name" value="Pseudouridine synthase"/>
    <property type="match status" value="1"/>
</dbReference>
<dbReference type="Gene3D" id="3.30.70.580">
    <property type="entry name" value="Pseudouridine synthase I, catalytic domain, N-terminal subdomain"/>
    <property type="match status" value="1"/>
</dbReference>
<comment type="catalytic activity">
    <reaction evidence="2">
        <text>uridine in snRNA = pseudouridine in snRNA</text>
        <dbReference type="Rhea" id="RHEA:51124"/>
        <dbReference type="Rhea" id="RHEA-COMP:12891"/>
        <dbReference type="Rhea" id="RHEA-COMP:12892"/>
        <dbReference type="ChEBI" id="CHEBI:65314"/>
        <dbReference type="ChEBI" id="CHEBI:65315"/>
    </reaction>
</comment>
<dbReference type="EMBL" id="CP017555">
    <property type="protein sequence ID" value="AOW02774.1"/>
    <property type="molecule type" value="Genomic_DNA"/>
</dbReference>
<evidence type="ECO:0000259" key="18">
    <source>
        <dbReference type="Pfam" id="PF01416"/>
    </source>
</evidence>
<feature type="region of interest" description="Disordered" evidence="17">
    <location>
        <begin position="30"/>
        <end position="99"/>
    </location>
</feature>
<dbReference type="GO" id="GO:0031120">
    <property type="term" value="P:snRNA pseudouridine synthesis"/>
    <property type="evidence" value="ECO:0007669"/>
    <property type="project" value="UniProtKB-ARBA"/>
</dbReference>
<dbReference type="PANTHER" id="PTHR11142:SF4">
    <property type="entry name" value="PSEUDOURIDYLATE SYNTHASE 1 HOMOLOG"/>
    <property type="match status" value="1"/>
</dbReference>
<dbReference type="Proteomes" id="UP000182444">
    <property type="component" value="Chromosome 1C"/>
</dbReference>
<evidence type="ECO:0000256" key="17">
    <source>
        <dbReference type="SAM" id="MobiDB-lite"/>
    </source>
</evidence>
<dbReference type="NCBIfam" id="TIGR00071">
    <property type="entry name" value="hisT_truA"/>
    <property type="match status" value="1"/>
</dbReference>
<dbReference type="FunFam" id="3.30.70.660:FF:000002">
    <property type="entry name" value="tRNA pseudouridine synthase"/>
    <property type="match status" value="1"/>
</dbReference>
<keyword evidence="7" id="KW-0819">tRNA processing</keyword>
<dbReference type="GO" id="GO:0003723">
    <property type="term" value="F:RNA binding"/>
    <property type="evidence" value="ECO:0007669"/>
    <property type="project" value="InterPro"/>
</dbReference>
<evidence type="ECO:0000256" key="16">
    <source>
        <dbReference type="PIRSR" id="PIRSR641708-2"/>
    </source>
</evidence>
<dbReference type="Gene3D" id="3.30.70.660">
    <property type="entry name" value="Pseudouridine synthase I, catalytic domain, C-terminal subdomain"/>
    <property type="match status" value="1"/>
</dbReference>
<gene>
    <name evidence="19" type="ORF">YALI1_C17932g</name>
</gene>
<dbReference type="GeneID" id="2909512"/>
<protein>
    <recommendedName>
        <fullName evidence="12">tRNA pseudouridine synthase 1</fullName>
    </recommendedName>
    <alternativeName>
        <fullName evidence="13">tRNA pseudouridylate synthase 1</fullName>
    </alternativeName>
    <alternativeName>
        <fullName evidence="14">tRNA-uridine isomerase 1</fullName>
    </alternativeName>
</protein>
<dbReference type="AlphaFoldDB" id="A0A1D8NAX4"/>
<feature type="compositionally biased region" description="Acidic residues" evidence="17">
    <location>
        <begin position="544"/>
        <end position="556"/>
    </location>
</feature>
<keyword evidence="8" id="KW-0413">Isomerase</keyword>
<feature type="compositionally biased region" description="Basic and acidic residues" evidence="17">
    <location>
        <begin position="72"/>
        <end position="99"/>
    </location>
</feature>
<evidence type="ECO:0000256" key="11">
    <source>
        <dbReference type="ARBA" id="ARBA00053072"/>
    </source>
</evidence>
<feature type="compositionally biased region" description="Basic and acidic residues" evidence="17">
    <location>
        <begin position="533"/>
        <end position="543"/>
    </location>
</feature>
<feature type="active site" description="Nucleophile" evidence="15">
    <location>
        <position position="167"/>
    </location>
</feature>
<dbReference type="FunFam" id="3.30.70.580:FF:000002">
    <property type="entry name" value="tRNA pseudouridine synthase"/>
    <property type="match status" value="1"/>
</dbReference>
<comment type="cofactor">
    <cofactor evidence="3">
        <name>Zn(2+)</name>
        <dbReference type="ChEBI" id="CHEBI:29105"/>
    </cofactor>
</comment>
<evidence type="ECO:0000256" key="15">
    <source>
        <dbReference type="PIRSR" id="PIRSR641708-1"/>
    </source>
</evidence>